<keyword evidence="1" id="KW-1133">Transmembrane helix</keyword>
<feature type="transmembrane region" description="Helical" evidence="1">
    <location>
        <begin position="345"/>
        <end position="361"/>
    </location>
</feature>
<feature type="transmembrane region" description="Helical" evidence="1">
    <location>
        <begin position="103"/>
        <end position="122"/>
    </location>
</feature>
<sequence length="451" mass="52533">MKSFKKYLIKLLPFLTTSYVLLMLLSLKYRFLDIFVVGSWHGRIGNDFFSVPRSFLNLLKQTSMFSSTGFSSYGPYGSMYAYHPALSILAGSWLSLFKPWVSYILFVLISIIILIYCAFLISKQTSNILIKRFAYFAILCTFPTYLMLWNAQMHVFTVLSATLIMVSLLEIFTNKKKYGKGEINVKLVIGLLASLFTKPIVILFFPILFFSKETRRTVIACLLVYTLVTAIFFIVPFLNPESDNIMHWMFLFHHSDVGYTGDSESFNAVTSPDYFEFFSLPTFIDSLSLKKINPLIYKIPIILVLIPSIMILFIRERKVRILIVLLTVILAIYSFYLSYSRIWEYFFATLLPTIPIMAILYKKELFANHNRIFKYSLVASISFYLPTLFFLSRNHPYYFLDISRIIRLVPVVLIFMNLLFLIMWILITTLFKKENIISEEIKGQTMPELKV</sequence>
<proteinExistence type="predicted"/>
<organism evidence="2">
    <name type="scientific">marine sediment metagenome</name>
    <dbReference type="NCBI Taxonomy" id="412755"/>
    <lineage>
        <taxon>unclassified sequences</taxon>
        <taxon>metagenomes</taxon>
        <taxon>ecological metagenomes</taxon>
    </lineage>
</organism>
<feature type="transmembrane region" description="Helical" evidence="1">
    <location>
        <begin position="321"/>
        <end position="339"/>
    </location>
</feature>
<feature type="transmembrane region" description="Helical" evidence="1">
    <location>
        <begin position="155"/>
        <end position="173"/>
    </location>
</feature>
<feature type="transmembrane region" description="Helical" evidence="1">
    <location>
        <begin position="373"/>
        <end position="393"/>
    </location>
</feature>
<dbReference type="EMBL" id="LAZR01003904">
    <property type="protein sequence ID" value="KKN13611.1"/>
    <property type="molecule type" value="Genomic_DNA"/>
</dbReference>
<keyword evidence="1" id="KW-0472">Membrane</keyword>
<feature type="transmembrane region" description="Helical" evidence="1">
    <location>
        <begin position="185"/>
        <end position="210"/>
    </location>
</feature>
<gene>
    <name evidence="2" type="ORF">LCGC14_1004660</name>
</gene>
<evidence type="ECO:0008006" key="3">
    <source>
        <dbReference type="Google" id="ProtNLM"/>
    </source>
</evidence>
<feature type="transmembrane region" description="Helical" evidence="1">
    <location>
        <begin position="405"/>
        <end position="427"/>
    </location>
</feature>
<dbReference type="AlphaFoldDB" id="A0A0F9QKC8"/>
<name>A0A0F9QKC8_9ZZZZ</name>
<feature type="transmembrane region" description="Helical" evidence="1">
    <location>
        <begin position="128"/>
        <end position="148"/>
    </location>
</feature>
<evidence type="ECO:0000256" key="1">
    <source>
        <dbReference type="SAM" id="Phobius"/>
    </source>
</evidence>
<feature type="transmembrane region" description="Helical" evidence="1">
    <location>
        <begin position="7"/>
        <end position="27"/>
    </location>
</feature>
<feature type="transmembrane region" description="Helical" evidence="1">
    <location>
        <begin position="217"/>
        <end position="238"/>
    </location>
</feature>
<keyword evidence="1" id="KW-0812">Transmembrane</keyword>
<comment type="caution">
    <text evidence="2">The sequence shown here is derived from an EMBL/GenBank/DDBJ whole genome shotgun (WGS) entry which is preliminary data.</text>
</comment>
<reference evidence="2" key="1">
    <citation type="journal article" date="2015" name="Nature">
        <title>Complex archaea that bridge the gap between prokaryotes and eukaryotes.</title>
        <authorList>
            <person name="Spang A."/>
            <person name="Saw J.H."/>
            <person name="Jorgensen S.L."/>
            <person name="Zaremba-Niedzwiedzka K."/>
            <person name="Martijn J."/>
            <person name="Lind A.E."/>
            <person name="van Eijk R."/>
            <person name="Schleper C."/>
            <person name="Guy L."/>
            <person name="Ettema T.J."/>
        </authorList>
    </citation>
    <scope>NUCLEOTIDE SEQUENCE</scope>
</reference>
<evidence type="ECO:0000313" key="2">
    <source>
        <dbReference type="EMBL" id="KKN13611.1"/>
    </source>
</evidence>
<feature type="transmembrane region" description="Helical" evidence="1">
    <location>
        <begin position="79"/>
        <end position="96"/>
    </location>
</feature>
<feature type="transmembrane region" description="Helical" evidence="1">
    <location>
        <begin position="295"/>
        <end position="314"/>
    </location>
</feature>
<accession>A0A0F9QKC8</accession>
<protein>
    <recommendedName>
        <fullName evidence="3">Glycosyltransferase RgtA/B/C/D-like domain-containing protein</fullName>
    </recommendedName>
</protein>